<dbReference type="EMBL" id="CAMXCT020006731">
    <property type="protein sequence ID" value="CAL1172450.1"/>
    <property type="molecule type" value="Genomic_DNA"/>
</dbReference>
<dbReference type="InterPro" id="IPR019734">
    <property type="entry name" value="TPR_rpt"/>
</dbReference>
<dbReference type="AlphaFoldDB" id="A0A9P1M571"/>
<evidence type="ECO:0000313" key="4">
    <source>
        <dbReference type="EMBL" id="CAI4019075.1"/>
    </source>
</evidence>
<dbReference type="EMBL" id="CAMXCT030006731">
    <property type="protein sequence ID" value="CAL4806387.1"/>
    <property type="molecule type" value="Genomic_DNA"/>
</dbReference>
<dbReference type="InterPro" id="IPR011990">
    <property type="entry name" value="TPR-like_helical_dom_sf"/>
</dbReference>
<feature type="region of interest" description="Disordered" evidence="3">
    <location>
        <begin position="1"/>
        <end position="23"/>
    </location>
</feature>
<organism evidence="4">
    <name type="scientific">Cladocopium goreaui</name>
    <dbReference type="NCBI Taxonomy" id="2562237"/>
    <lineage>
        <taxon>Eukaryota</taxon>
        <taxon>Sar</taxon>
        <taxon>Alveolata</taxon>
        <taxon>Dinophyceae</taxon>
        <taxon>Suessiales</taxon>
        <taxon>Symbiodiniaceae</taxon>
        <taxon>Cladocopium</taxon>
    </lineage>
</organism>
<evidence type="ECO:0000256" key="1">
    <source>
        <dbReference type="PROSITE-ProRule" id="PRU00339"/>
    </source>
</evidence>
<accession>A0A9P1M571</accession>
<sequence length="444" mass="48742">MTAQHQQFQAEQEQLNGKLSASDRKAKMLEAKLKGRIESMRVMQAEKEAVEEQLRIAAKQLEALLADETKDSDLQRDLAALSKQFEQLHAKHRIQLAQAEEHAKQLKHEQAAYAELHEEFAQQQLIASEEREALSKELADLSADASQVRQQCNELNHHKEEPSNGHGGPQEQTLAGLERDFAEFARSVGFKGDVSQLWEEAQAAAAKEAEKASVQKARRDERPVAADVQLRPSADSGDVPSPPRRGVPWKSSGAGVTPKEQETTSSKSVLPLAAQECFQQAEALCARQRFSEAVPLFRRTLEILQDASGSGSCAAAAEVWAHLGVAMQSLDRVPEAIDSYRRAVAMDAGLHVCFANLATLHAYLHEKEQALKYIAKALEVEPTNPTYLALRSQFLTEPKEESQSTKEESTSAPLGDQSSLGESSEPANELASTEGSKKSTSRMS</sequence>
<gene>
    <name evidence="4" type="ORF">C1SCF055_LOCUS43597</name>
</gene>
<evidence type="ECO:0000313" key="7">
    <source>
        <dbReference type="Proteomes" id="UP001152797"/>
    </source>
</evidence>
<keyword evidence="2" id="KW-0175">Coiled coil</keyword>
<feature type="repeat" description="TPR" evidence="1">
    <location>
        <begin position="317"/>
        <end position="350"/>
    </location>
</feature>
<dbReference type="EMBL" id="CAMXCT010006731">
    <property type="protein sequence ID" value="CAI4019075.1"/>
    <property type="molecule type" value="Genomic_DNA"/>
</dbReference>
<feature type="compositionally biased region" description="Basic and acidic residues" evidence="3">
    <location>
        <begin position="212"/>
        <end position="224"/>
    </location>
</feature>
<dbReference type="SMART" id="SM00028">
    <property type="entry name" value="TPR"/>
    <property type="match status" value="3"/>
</dbReference>
<dbReference type="PROSITE" id="PS50005">
    <property type="entry name" value="TPR"/>
    <property type="match status" value="2"/>
</dbReference>
<feature type="coiled-coil region" evidence="2">
    <location>
        <begin position="40"/>
        <end position="158"/>
    </location>
</feature>
<feature type="region of interest" description="Disordered" evidence="3">
    <location>
        <begin position="212"/>
        <end position="266"/>
    </location>
</feature>
<evidence type="ECO:0000256" key="2">
    <source>
        <dbReference type="SAM" id="Coils"/>
    </source>
</evidence>
<dbReference type="Proteomes" id="UP001152797">
    <property type="component" value="Unassembled WGS sequence"/>
</dbReference>
<dbReference type="Gene3D" id="1.25.40.10">
    <property type="entry name" value="Tetratricopeptide repeat domain"/>
    <property type="match status" value="1"/>
</dbReference>
<reference evidence="5" key="2">
    <citation type="submission" date="2024-04" db="EMBL/GenBank/DDBJ databases">
        <authorList>
            <person name="Chen Y."/>
            <person name="Shah S."/>
            <person name="Dougan E. K."/>
            <person name="Thang M."/>
            <person name="Chan C."/>
        </authorList>
    </citation>
    <scope>NUCLEOTIDE SEQUENCE [LARGE SCALE GENOMIC DNA]</scope>
</reference>
<name>A0A9P1M571_9DINO</name>
<feature type="compositionally biased region" description="Polar residues" evidence="3">
    <location>
        <begin position="416"/>
        <end position="434"/>
    </location>
</feature>
<keyword evidence="1" id="KW-0802">TPR repeat</keyword>
<reference evidence="4" key="1">
    <citation type="submission" date="2022-10" db="EMBL/GenBank/DDBJ databases">
        <authorList>
            <person name="Chen Y."/>
            <person name="Dougan E. K."/>
            <person name="Chan C."/>
            <person name="Rhodes N."/>
            <person name="Thang M."/>
        </authorList>
    </citation>
    <scope>NUCLEOTIDE SEQUENCE</scope>
</reference>
<dbReference type="SUPFAM" id="SSF48452">
    <property type="entry name" value="TPR-like"/>
    <property type="match status" value="1"/>
</dbReference>
<comment type="caution">
    <text evidence="4">The sequence shown here is derived from an EMBL/GenBank/DDBJ whole genome shotgun (WGS) entry which is preliminary data.</text>
</comment>
<evidence type="ECO:0000313" key="6">
    <source>
        <dbReference type="EMBL" id="CAL4806387.1"/>
    </source>
</evidence>
<feature type="compositionally biased region" description="Basic and acidic residues" evidence="3">
    <location>
        <begin position="397"/>
        <end position="409"/>
    </location>
</feature>
<evidence type="ECO:0000256" key="3">
    <source>
        <dbReference type="SAM" id="MobiDB-lite"/>
    </source>
</evidence>
<feature type="compositionally biased region" description="Low complexity" evidence="3">
    <location>
        <begin position="1"/>
        <end position="14"/>
    </location>
</feature>
<feature type="repeat" description="TPR" evidence="1">
    <location>
        <begin position="351"/>
        <end position="384"/>
    </location>
</feature>
<proteinExistence type="predicted"/>
<evidence type="ECO:0000313" key="5">
    <source>
        <dbReference type="EMBL" id="CAL1172450.1"/>
    </source>
</evidence>
<feature type="region of interest" description="Disordered" evidence="3">
    <location>
        <begin position="394"/>
        <end position="444"/>
    </location>
</feature>
<keyword evidence="7" id="KW-1185">Reference proteome</keyword>
<protein>
    <submittedName>
        <fullName evidence="6">Peroxin-5</fullName>
    </submittedName>
</protein>
<dbReference type="OrthoDB" id="435875at2759"/>